<dbReference type="Proteomes" id="UP000182427">
    <property type="component" value="Chromosome I"/>
</dbReference>
<organism evidence="2 3">
    <name type="scientific">Terriglobus roseus</name>
    <dbReference type="NCBI Taxonomy" id="392734"/>
    <lineage>
        <taxon>Bacteria</taxon>
        <taxon>Pseudomonadati</taxon>
        <taxon>Acidobacteriota</taxon>
        <taxon>Terriglobia</taxon>
        <taxon>Terriglobales</taxon>
        <taxon>Acidobacteriaceae</taxon>
        <taxon>Terriglobus</taxon>
    </lineage>
</organism>
<gene>
    <name evidence="2" type="ORF">SAMN05444167_0766</name>
</gene>
<evidence type="ECO:0008006" key="4">
    <source>
        <dbReference type="Google" id="ProtNLM"/>
    </source>
</evidence>
<accession>A0A1G7GQ57</accession>
<dbReference type="AlphaFoldDB" id="A0A1G7GQ57"/>
<keyword evidence="1" id="KW-0472">Membrane</keyword>
<keyword evidence="1" id="KW-1133">Transmembrane helix</keyword>
<reference evidence="2 3" key="1">
    <citation type="submission" date="2016-10" db="EMBL/GenBank/DDBJ databases">
        <authorList>
            <person name="de Groot N.N."/>
        </authorList>
    </citation>
    <scope>NUCLEOTIDE SEQUENCE [LARGE SCALE GENOMIC DNA]</scope>
    <source>
        <strain evidence="2 3">GAS232</strain>
    </source>
</reference>
<sequence length="456" mass="50705">MDAVQNPTIETAKAEFTVDDPRWLLVRRIARSNTFARADRLSKLLLYVCRMHLSGRDSEVNEQRIGIDVFRRSPSFDSGADTIVRTHATRLRQKLELYFSTEGADEAVRLEIPRGGYVPRFVEHVPPTVPANILSQPSEESVSQPVLPLHLPPNAAPESRNPFVWAMGGLLAGLLAALMIAVVLVRSGHTSALFGSQKTSVQTTAERRFWNGLLQGSERSYVVVGDSGLVLYQTFARREITLSDYIAGRYRRPEEKNEVAAANVWENDLPARRYTSVADLNLAVRFTHLPQWEDQRTEVVFARDLRPVDAAKSNLILIGSRVANPWVSLVDSSMNFTLEPSGDGRFAFRNRHPLKGEQLTYAPSDTNSGTTDSSVYALVYYRPESDGVKKILLLSGLWQSGTEAAGKYVLTDPQFAAYLSKIERPDGTFPQFELLVRVHSVAGNAFASSIIASRVN</sequence>
<keyword evidence="1" id="KW-0812">Transmembrane</keyword>
<dbReference type="OrthoDB" id="104580at2"/>
<keyword evidence="3" id="KW-1185">Reference proteome</keyword>
<dbReference type="RefSeq" id="WP_083343981.1">
    <property type="nucleotide sequence ID" value="NZ_LT629690.1"/>
</dbReference>
<dbReference type="EMBL" id="LT629690">
    <property type="protein sequence ID" value="SDE90298.1"/>
    <property type="molecule type" value="Genomic_DNA"/>
</dbReference>
<protein>
    <recommendedName>
        <fullName evidence="4">Winged helix-turn-helix domain-containing protein</fullName>
    </recommendedName>
</protein>
<name>A0A1G7GQ57_9BACT</name>
<evidence type="ECO:0000313" key="2">
    <source>
        <dbReference type="EMBL" id="SDE90298.1"/>
    </source>
</evidence>
<evidence type="ECO:0000313" key="3">
    <source>
        <dbReference type="Proteomes" id="UP000182427"/>
    </source>
</evidence>
<proteinExistence type="predicted"/>
<feature type="transmembrane region" description="Helical" evidence="1">
    <location>
        <begin position="163"/>
        <end position="185"/>
    </location>
</feature>
<evidence type="ECO:0000256" key="1">
    <source>
        <dbReference type="SAM" id="Phobius"/>
    </source>
</evidence>